<name>A0A941D9G1_9MICO</name>
<proteinExistence type="predicted"/>
<organism evidence="7 8">
    <name type="scientific">Phycicoccus avicenniae</name>
    <dbReference type="NCBI Taxonomy" id="2828860"/>
    <lineage>
        <taxon>Bacteria</taxon>
        <taxon>Bacillati</taxon>
        <taxon>Actinomycetota</taxon>
        <taxon>Actinomycetes</taxon>
        <taxon>Micrococcales</taxon>
        <taxon>Intrasporangiaceae</taxon>
        <taxon>Phycicoccus</taxon>
    </lineage>
</organism>
<keyword evidence="4" id="KW-0408">Iron</keyword>
<evidence type="ECO:0000256" key="5">
    <source>
        <dbReference type="ARBA" id="ARBA00023014"/>
    </source>
</evidence>
<evidence type="ECO:0000256" key="2">
    <source>
        <dbReference type="ARBA" id="ARBA00022723"/>
    </source>
</evidence>
<dbReference type="InterPro" id="IPR045612">
    <property type="entry name" value="DUF5914"/>
</dbReference>
<dbReference type="PANTHER" id="PTHR21266">
    <property type="entry name" value="IRON-SULFUR DOMAIN CONTAINING PROTEIN"/>
    <property type="match status" value="1"/>
</dbReference>
<sequence length="337" mass="36623">MSLMRVDRAIREEVRRRSPLRYMPQQTPDRMCGTWRDARPARIEAALASALERPTHGWVVVGASTDVPRGRSLVRTVMGREVVLWRDESGGLLAGPGACPHLGARLDGCDVVGGTVLCRWHGMPLGRDTDPPWATFAAYDDGVLAWVQLGPVEEGAEPTDRPVLAERPDPAVSLASVVSLVATCEPHDIVANRLDPWHGAWFHPYAFSDLTVDDVASSDDRLVLDVAYRLGRTFAVPVRAEFTCPDAATVVMTITEGEGVGSVVETHATRITAPGTHPARTVMTEAVVATSDRGGFRVAQALGSLVRPGMRASQRQLWADDLEYAARRYELRQAGTA</sequence>
<evidence type="ECO:0000313" key="8">
    <source>
        <dbReference type="Proteomes" id="UP000677016"/>
    </source>
</evidence>
<keyword evidence="5" id="KW-0411">Iron-sulfur</keyword>
<evidence type="ECO:0000256" key="1">
    <source>
        <dbReference type="ARBA" id="ARBA00022714"/>
    </source>
</evidence>
<protein>
    <submittedName>
        <fullName evidence="7">Rieske 2Fe-2S domain-containing protein</fullName>
    </submittedName>
</protein>
<evidence type="ECO:0000313" key="7">
    <source>
        <dbReference type="EMBL" id="MBR7744001.1"/>
    </source>
</evidence>
<dbReference type="InterPro" id="IPR017941">
    <property type="entry name" value="Rieske_2Fe-2S"/>
</dbReference>
<dbReference type="GO" id="GO:0004497">
    <property type="term" value="F:monooxygenase activity"/>
    <property type="evidence" value="ECO:0007669"/>
    <property type="project" value="UniProtKB-ARBA"/>
</dbReference>
<evidence type="ECO:0000256" key="4">
    <source>
        <dbReference type="ARBA" id="ARBA00023004"/>
    </source>
</evidence>
<evidence type="ECO:0000256" key="3">
    <source>
        <dbReference type="ARBA" id="ARBA00023002"/>
    </source>
</evidence>
<accession>A0A941D9G1</accession>
<keyword evidence="2" id="KW-0479">Metal-binding</keyword>
<dbReference type="PANTHER" id="PTHR21266:SF60">
    <property type="entry name" value="3-KETOSTEROID-9-ALPHA-MONOOXYGENASE, OXYGENASE COMPONENT"/>
    <property type="match status" value="1"/>
</dbReference>
<dbReference type="GO" id="GO:0051537">
    <property type="term" value="F:2 iron, 2 sulfur cluster binding"/>
    <property type="evidence" value="ECO:0007669"/>
    <property type="project" value="UniProtKB-KW"/>
</dbReference>
<feature type="domain" description="Rieske" evidence="6">
    <location>
        <begin position="58"/>
        <end position="147"/>
    </location>
</feature>
<comment type="caution">
    <text evidence="7">The sequence shown here is derived from an EMBL/GenBank/DDBJ whole genome shotgun (WGS) entry which is preliminary data.</text>
</comment>
<dbReference type="InterPro" id="IPR050584">
    <property type="entry name" value="Cholesterol_7-desaturase"/>
</dbReference>
<evidence type="ECO:0000259" key="6">
    <source>
        <dbReference type="PROSITE" id="PS51296"/>
    </source>
</evidence>
<dbReference type="PROSITE" id="PS51296">
    <property type="entry name" value="RIESKE"/>
    <property type="match status" value="1"/>
</dbReference>
<dbReference type="GO" id="GO:0016705">
    <property type="term" value="F:oxidoreductase activity, acting on paired donors, with incorporation or reduction of molecular oxygen"/>
    <property type="evidence" value="ECO:0007669"/>
    <property type="project" value="UniProtKB-ARBA"/>
</dbReference>
<keyword evidence="8" id="KW-1185">Reference proteome</keyword>
<dbReference type="Proteomes" id="UP000677016">
    <property type="component" value="Unassembled WGS sequence"/>
</dbReference>
<reference evidence="7" key="1">
    <citation type="submission" date="2021-04" db="EMBL/GenBank/DDBJ databases">
        <title>Phycicoccus avicenniae sp. nov., a novel endophytic actinomycetes isolated from branch of Avicennia mariana.</title>
        <authorList>
            <person name="Tuo L."/>
        </authorList>
    </citation>
    <scope>NUCLEOTIDE SEQUENCE</scope>
    <source>
        <strain evidence="7">BSK3Z-2</strain>
    </source>
</reference>
<dbReference type="AlphaFoldDB" id="A0A941D9G1"/>
<dbReference type="CDD" id="cd03467">
    <property type="entry name" value="Rieske"/>
    <property type="match status" value="1"/>
</dbReference>
<gene>
    <name evidence="7" type="ORF">KC207_11940</name>
</gene>
<dbReference type="EMBL" id="JAGSNF010000017">
    <property type="protein sequence ID" value="MBR7744001.1"/>
    <property type="molecule type" value="Genomic_DNA"/>
</dbReference>
<dbReference type="GO" id="GO:0046872">
    <property type="term" value="F:metal ion binding"/>
    <property type="evidence" value="ECO:0007669"/>
    <property type="project" value="UniProtKB-KW"/>
</dbReference>
<dbReference type="Pfam" id="PF00355">
    <property type="entry name" value="Rieske"/>
    <property type="match status" value="1"/>
</dbReference>
<keyword evidence="3" id="KW-0560">Oxidoreductase</keyword>
<keyword evidence="1" id="KW-0001">2Fe-2S</keyword>
<dbReference type="Pfam" id="PF19299">
    <property type="entry name" value="DUF5914"/>
    <property type="match status" value="1"/>
</dbReference>
<dbReference type="Gene3D" id="2.102.10.10">
    <property type="entry name" value="Rieske [2Fe-2S] iron-sulphur domain"/>
    <property type="match status" value="1"/>
</dbReference>
<dbReference type="SUPFAM" id="SSF50022">
    <property type="entry name" value="ISP domain"/>
    <property type="match status" value="1"/>
</dbReference>
<dbReference type="InterPro" id="IPR036922">
    <property type="entry name" value="Rieske_2Fe-2S_sf"/>
</dbReference>